<dbReference type="InterPro" id="IPR002156">
    <property type="entry name" value="RNaseH_domain"/>
</dbReference>
<proteinExistence type="predicted"/>
<dbReference type="PANTHER" id="PTHR47723">
    <property type="entry name" value="OS05G0353850 PROTEIN"/>
    <property type="match status" value="1"/>
</dbReference>
<accession>A0A6A2YR11</accession>
<evidence type="ECO:0000313" key="3">
    <source>
        <dbReference type="Proteomes" id="UP000436088"/>
    </source>
</evidence>
<evidence type="ECO:0000259" key="1">
    <source>
        <dbReference type="Pfam" id="PF13456"/>
    </source>
</evidence>
<feature type="domain" description="RNase H type-1" evidence="1">
    <location>
        <begin position="142"/>
        <end position="198"/>
    </location>
</feature>
<reference evidence="2" key="1">
    <citation type="submission" date="2019-09" db="EMBL/GenBank/DDBJ databases">
        <title>Draft genome information of white flower Hibiscus syriacus.</title>
        <authorList>
            <person name="Kim Y.-M."/>
        </authorList>
    </citation>
    <scope>NUCLEOTIDE SEQUENCE [LARGE SCALE GENOMIC DNA]</scope>
    <source>
        <strain evidence="2">YM2019G1</strain>
    </source>
</reference>
<protein>
    <recommendedName>
        <fullName evidence="1">RNase H type-1 domain-containing protein</fullName>
    </recommendedName>
</protein>
<dbReference type="PANTHER" id="PTHR47723:SF13">
    <property type="entry name" value="PUTATIVE-RELATED"/>
    <property type="match status" value="1"/>
</dbReference>
<name>A0A6A2YR11_HIBSY</name>
<sequence length="202" mass="22967">MLTNNHSFPTCGAATETVIHVIRDYPPSRHLWLRIVPQSACSNFFGTDLHSWITQNINMQRPLRDGDPSWFSFFAALIWLIWKQMNDYVFKGAIYKTNSILHSSYSWVKCYETNIKTPAKLPRERVAVSTWSPPPQEWMCLNMDGVVTLDGRGSIGGVLCNSTGDWIKGFTKNIGTTSVLHAELWSIYEGLLISRSVGFLDY</sequence>
<dbReference type="AlphaFoldDB" id="A0A6A2YR11"/>
<comment type="caution">
    <text evidence="2">The sequence shown here is derived from an EMBL/GenBank/DDBJ whole genome shotgun (WGS) entry which is preliminary data.</text>
</comment>
<dbReference type="GO" id="GO:0004523">
    <property type="term" value="F:RNA-DNA hybrid ribonuclease activity"/>
    <property type="evidence" value="ECO:0007669"/>
    <property type="project" value="InterPro"/>
</dbReference>
<gene>
    <name evidence="2" type="ORF">F3Y22_tig00111309pilonHSYRG00080</name>
</gene>
<dbReference type="GO" id="GO:0003676">
    <property type="term" value="F:nucleic acid binding"/>
    <property type="evidence" value="ECO:0007669"/>
    <property type="project" value="InterPro"/>
</dbReference>
<dbReference type="EMBL" id="VEPZ02001301">
    <property type="protein sequence ID" value="KAE8681746.1"/>
    <property type="molecule type" value="Genomic_DNA"/>
</dbReference>
<dbReference type="InterPro" id="IPR044730">
    <property type="entry name" value="RNase_H-like_dom_plant"/>
</dbReference>
<dbReference type="InterPro" id="IPR053151">
    <property type="entry name" value="RNase_H-like"/>
</dbReference>
<keyword evidence="3" id="KW-1185">Reference proteome</keyword>
<organism evidence="2 3">
    <name type="scientific">Hibiscus syriacus</name>
    <name type="common">Rose of Sharon</name>
    <dbReference type="NCBI Taxonomy" id="106335"/>
    <lineage>
        <taxon>Eukaryota</taxon>
        <taxon>Viridiplantae</taxon>
        <taxon>Streptophyta</taxon>
        <taxon>Embryophyta</taxon>
        <taxon>Tracheophyta</taxon>
        <taxon>Spermatophyta</taxon>
        <taxon>Magnoliopsida</taxon>
        <taxon>eudicotyledons</taxon>
        <taxon>Gunneridae</taxon>
        <taxon>Pentapetalae</taxon>
        <taxon>rosids</taxon>
        <taxon>malvids</taxon>
        <taxon>Malvales</taxon>
        <taxon>Malvaceae</taxon>
        <taxon>Malvoideae</taxon>
        <taxon>Hibiscus</taxon>
    </lineage>
</organism>
<dbReference type="Proteomes" id="UP000436088">
    <property type="component" value="Unassembled WGS sequence"/>
</dbReference>
<evidence type="ECO:0000313" key="2">
    <source>
        <dbReference type="EMBL" id="KAE8681746.1"/>
    </source>
</evidence>
<dbReference type="Pfam" id="PF13456">
    <property type="entry name" value="RVT_3"/>
    <property type="match status" value="1"/>
</dbReference>
<dbReference type="CDD" id="cd06222">
    <property type="entry name" value="RNase_H_like"/>
    <property type="match status" value="1"/>
</dbReference>